<dbReference type="Gene3D" id="3.40.50.410">
    <property type="entry name" value="von Willebrand factor, type A domain"/>
    <property type="match status" value="1"/>
</dbReference>
<protein>
    <submittedName>
        <fullName evidence="3">VWA domain-containing protein</fullName>
    </submittedName>
</protein>
<feature type="compositionally biased region" description="Basic and acidic residues" evidence="1">
    <location>
        <begin position="769"/>
        <end position="787"/>
    </location>
</feature>
<name>A0A3L9DMJ0_9STRE</name>
<proteinExistence type="predicted"/>
<feature type="domain" description="VWFA" evidence="2">
    <location>
        <begin position="236"/>
        <end position="386"/>
    </location>
</feature>
<dbReference type="CDD" id="cd00198">
    <property type="entry name" value="vWFA"/>
    <property type="match status" value="1"/>
</dbReference>
<feature type="compositionally biased region" description="Low complexity" evidence="1">
    <location>
        <begin position="103"/>
        <end position="116"/>
    </location>
</feature>
<dbReference type="NCBIfam" id="TIGR01167">
    <property type="entry name" value="LPXTG_anchor"/>
    <property type="match status" value="1"/>
</dbReference>
<dbReference type="AlphaFoldDB" id="A0A3L9DMJ0"/>
<accession>A0A3L9DMJ0</accession>
<feature type="compositionally biased region" description="Polar residues" evidence="1">
    <location>
        <begin position="788"/>
        <end position="801"/>
    </location>
</feature>
<feature type="region of interest" description="Disordered" evidence="1">
    <location>
        <begin position="749"/>
        <end position="920"/>
    </location>
</feature>
<evidence type="ECO:0000313" key="3">
    <source>
        <dbReference type="EMBL" id="RLY02531.1"/>
    </source>
</evidence>
<dbReference type="InterPro" id="IPR002035">
    <property type="entry name" value="VWF_A"/>
</dbReference>
<dbReference type="OrthoDB" id="2237464at2"/>
<feature type="compositionally biased region" description="Basic and acidic residues" evidence="1">
    <location>
        <begin position="156"/>
        <end position="166"/>
    </location>
</feature>
<feature type="region of interest" description="Disordered" evidence="1">
    <location>
        <begin position="83"/>
        <end position="166"/>
    </location>
</feature>
<gene>
    <name evidence="3" type="ORF">EAF07_07370</name>
</gene>
<evidence type="ECO:0000259" key="2">
    <source>
        <dbReference type="PROSITE" id="PS50234"/>
    </source>
</evidence>
<reference evidence="3 4" key="1">
    <citation type="submission" date="2018-10" db="EMBL/GenBank/DDBJ databases">
        <title>Streptococcus hillyeri sp. nov., isolated from equine tracheal sample.</title>
        <authorList>
            <person name="Macfadyen A.C."/>
            <person name="Waller A."/>
            <person name="Paterson G.K."/>
        </authorList>
    </citation>
    <scope>NUCLEOTIDE SEQUENCE [LARGE SCALE GENOMIC DNA]</scope>
    <source>
        <strain evidence="3 4">28462</strain>
    </source>
</reference>
<dbReference type="InterPro" id="IPR036465">
    <property type="entry name" value="vWFA_dom_sf"/>
</dbReference>
<dbReference type="Pfam" id="PF00092">
    <property type="entry name" value="VWA"/>
    <property type="match status" value="1"/>
</dbReference>
<evidence type="ECO:0000313" key="4">
    <source>
        <dbReference type="Proteomes" id="UP000279194"/>
    </source>
</evidence>
<evidence type="ECO:0000256" key="1">
    <source>
        <dbReference type="SAM" id="MobiDB-lite"/>
    </source>
</evidence>
<feature type="compositionally biased region" description="Basic and acidic residues" evidence="1">
    <location>
        <begin position="826"/>
        <end position="893"/>
    </location>
</feature>
<keyword evidence="4" id="KW-1185">Reference proteome</keyword>
<dbReference type="EMBL" id="RCVM01000014">
    <property type="protein sequence ID" value="RLY02531.1"/>
    <property type="molecule type" value="Genomic_DNA"/>
</dbReference>
<sequence length="946" mass="105285">MGRNSIVSISSRPLDDMDTMLKQSLMLPKFYLYIKGEDYYMYKGNVPKFTLRKLSVGIVSLGAGVALMGTTLTTTVHADEATAGTATTTSTTTEADSSETETSHSTSTETTAVVSTPLETESSEAPKQVEEKKEDSELESSVTKVENDTVVTETLTKPKTETEPKTEIKTEYKLVNEKKEGVSDIKEEKKVQDSNIISKKEKTDLFDVTRESSIDETGTLTVTTTINPKEIDHGAEVIVLLDTSRKMVQADSGEAFKKAKEKIKELVTTLVGEGATHGQRNSVRIITFDKHASELHNLTADNIDKTLNNIDTDTKYRNQYGVALQEAIHKARTTFDSEREKAEKNKTIKYNKRQHIVLFSQGEATFSYDLTDKTKATKQDINEDVTYSYPMWPFYFDTTVSKGNIVTDAQSALELLGKFGINIEDAKKAIPLANIVNKTLGLFGAFLGADNPLDYRTLKEFKYDGKDASQFDYSNKIGEGYNYRSFSDIDTNRPDGALEFIKEKVKNAVSKDTKALETLQYYFPFVKTATDATIDAVLDRLFHPRSYIFHNHNLAAKAEAKLAQNADIKVYSVDVTTDTNFEKFDNYLKSMSDNENMLEISKNNTELATKFRDTLKNITITDTLKDILDISTLVKPDSLKYEDKKESSWFGTIQKSILTWSLDKDAIKEAFEQGKPLTVTYKIKVKTPHNSKRPETAISPELKYTINDKTEKASYILQDIKFKQVESKVDKIVETHSEGIVELDSKLAPISGSNAGSIDDQVEIIDDTTTPKKPESGVEPKDEKPQTDGETTPENDSTNPQGDAKPELDTPENDNKGNGNNSGKETMPEKPETKEPEVEEKPEAKEPEVEDKPELDTPEKDDQGKDSNSGKDTMPEKQPEADKQPKVESKPETKAAATKQSSASRANQSSANQKLPSTGDKELVLATLLGIELMFTAGLCARRKED</sequence>
<feature type="compositionally biased region" description="Low complexity" evidence="1">
    <location>
        <begin position="83"/>
        <end position="95"/>
    </location>
</feature>
<dbReference type="Proteomes" id="UP000279194">
    <property type="component" value="Unassembled WGS sequence"/>
</dbReference>
<feature type="compositionally biased region" description="Low complexity" evidence="1">
    <location>
        <begin position="894"/>
        <end position="913"/>
    </location>
</feature>
<dbReference type="PROSITE" id="PS50234">
    <property type="entry name" value="VWFA"/>
    <property type="match status" value="1"/>
</dbReference>
<organism evidence="3 4">
    <name type="scientific">Streptococcus hillyeri</name>
    <dbReference type="NCBI Taxonomy" id="2282420"/>
    <lineage>
        <taxon>Bacteria</taxon>
        <taxon>Bacillati</taxon>
        <taxon>Bacillota</taxon>
        <taxon>Bacilli</taxon>
        <taxon>Lactobacillales</taxon>
        <taxon>Streptococcaceae</taxon>
        <taxon>Streptococcus</taxon>
    </lineage>
</organism>
<feature type="compositionally biased region" description="Low complexity" evidence="1">
    <location>
        <begin position="816"/>
        <end position="825"/>
    </location>
</feature>
<dbReference type="SMART" id="SM00327">
    <property type="entry name" value="VWA"/>
    <property type="match status" value="1"/>
</dbReference>
<dbReference type="NCBIfam" id="NF040483">
    <property type="entry name" value="serum_opaci_fac"/>
    <property type="match status" value="1"/>
</dbReference>
<comment type="caution">
    <text evidence="3">The sequence shown here is derived from an EMBL/GenBank/DDBJ whole genome shotgun (WGS) entry which is preliminary data.</text>
</comment>
<dbReference type="SUPFAM" id="SSF53300">
    <property type="entry name" value="vWA-like"/>
    <property type="match status" value="1"/>
</dbReference>